<organism evidence="2 3">
    <name type="scientific">Bradyrhizobium denitrificans</name>
    <dbReference type="NCBI Taxonomy" id="2734912"/>
    <lineage>
        <taxon>Bacteria</taxon>
        <taxon>Pseudomonadati</taxon>
        <taxon>Pseudomonadota</taxon>
        <taxon>Alphaproteobacteria</taxon>
        <taxon>Hyphomicrobiales</taxon>
        <taxon>Nitrobacteraceae</taxon>
        <taxon>Bradyrhizobium</taxon>
    </lineage>
</organism>
<comment type="caution">
    <text evidence="2">The sequence shown here is derived from an EMBL/GenBank/DDBJ whole genome shotgun (WGS) entry which is preliminary data.</text>
</comment>
<accession>A0ABS5GA16</accession>
<dbReference type="SUPFAM" id="SSF51306">
    <property type="entry name" value="LexA/Signal peptidase"/>
    <property type="match status" value="1"/>
</dbReference>
<dbReference type="RefSeq" id="WP_211400663.1">
    <property type="nucleotide sequence ID" value="NZ_JAFCLK010000019.1"/>
</dbReference>
<evidence type="ECO:0000259" key="1">
    <source>
        <dbReference type="Pfam" id="PF10502"/>
    </source>
</evidence>
<name>A0ABS5GA16_9BRAD</name>
<protein>
    <submittedName>
        <fullName evidence="2">S26 family signal peptidase</fullName>
    </submittedName>
</protein>
<reference evidence="3" key="1">
    <citation type="journal article" date="2021" name="ISME J.">
        <title>Evolutionary origin and ecological implication of a unique nif island in free-living Bradyrhizobium lineages.</title>
        <authorList>
            <person name="Tao J."/>
        </authorList>
    </citation>
    <scope>NUCLEOTIDE SEQUENCE [LARGE SCALE GENOMIC DNA]</scope>
    <source>
        <strain evidence="3">SZCCT0094</strain>
    </source>
</reference>
<sequence length="171" mass="18448">MTTDAVLRLAFIGVAAIAVSAVPQSSTVRLVWNLSASVPTGLYRVRQSGDRSIGEIVAVQPPQPIANFLMSRGYLPRGVPMMKHVAALSGQVVCRHGLAILIDAVEVGQAQERDSRGRPLPVWQGCRTLRDDEAFLMNTRSAISLDGRYFGVLPMSAIVGHAEPLWVSGEE</sequence>
<dbReference type="InterPro" id="IPR019533">
    <property type="entry name" value="Peptidase_S26"/>
</dbReference>
<evidence type="ECO:0000313" key="2">
    <source>
        <dbReference type="EMBL" id="MBR1138141.1"/>
    </source>
</evidence>
<dbReference type="Proteomes" id="UP001314635">
    <property type="component" value="Unassembled WGS sequence"/>
</dbReference>
<gene>
    <name evidence="2" type="ORF">JQ619_20415</name>
</gene>
<dbReference type="Gene3D" id="2.10.109.10">
    <property type="entry name" value="Umud Fragment, subunit A"/>
    <property type="match status" value="1"/>
</dbReference>
<proteinExistence type="predicted"/>
<evidence type="ECO:0000313" key="3">
    <source>
        <dbReference type="Proteomes" id="UP001314635"/>
    </source>
</evidence>
<dbReference type="InterPro" id="IPR036286">
    <property type="entry name" value="LexA/Signal_pep-like_sf"/>
</dbReference>
<dbReference type="Pfam" id="PF10502">
    <property type="entry name" value="Peptidase_S26"/>
    <property type="match status" value="1"/>
</dbReference>
<keyword evidence="3" id="KW-1185">Reference proteome</keyword>
<dbReference type="EMBL" id="JAFCLK010000019">
    <property type="protein sequence ID" value="MBR1138141.1"/>
    <property type="molecule type" value="Genomic_DNA"/>
</dbReference>
<feature type="domain" description="Peptidase S26" evidence="1">
    <location>
        <begin position="7"/>
        <end position="166"/>
    </location>
</feature>